<name>A0A8J2NIP3_FUSEQ</name>
<evidence type="ECO:0000256" key="1">
    <source>
        <dbReference type="SAM" id="Coils"/>
    </source>
</evidence>
<gene>
    <name evidence="5" type="ORF">FEQUK3_LOCUS9966</name>
</gene>
<accession>A0A8J2NIP3</accession>
<evidence type="ECO:0000256" key="2">
    <source>
        <dbReference type="SAM" id="MobiDB-lite"/>
    </source>
</evidence>
<feature type="domain" description="Dynamin N-terminal" evidence="3">
    <location>
        <begin position="128"/>
        <end position="389"/>
    </location>
</feature>
<dbReference type="Pfam" id="PF24564">
    <property type="entry name" value="DUF7605"/>
    <property type="match status" value="1"/>
</dbReference>
<organism evidence="5 6">
    <name type="scientific">Fusarium equiseti</name>
    <name type="common">Fusarium scirpi</name>
    <dbReference type="NCBI Taxonomy" id="61235"/>
    <lineage>
        <taxon>Eukaryota</taxon>
        <taxon>Fungi</taxon>
        <taxon>Dikarya</taxon>
        <taxon>Ascomycota</taxon>
        <taxon>Pezizomycotina</taxon>
        <taxon>Sordariomycetes</taxon>
        <taxon>Hypocreomycetidae</taxon>
        <taxon>Hypocreales</taxon>
        <taxon>Nectriaceae</taxon>
        <taxon>Fusarium</taxon>
        <taxon>Fusarium incarnatum-equiseti species complex</taxon>
    </lineage>
</organism>
<evidence type="ECO:0000259" key="4">
    <source>
        <dbReference type="Pfam" id="PF24564"/>
    </source>
</evidence>
<comment type="caution">
    <text evidence="5">The sequence shown here is derived from an EMBL/GenBank/DDBJ whole genome shotgun (WGS) entry which is preliminary data.</text>
</comment>
<feature type="domain" description="DUF7605" evidence="4">
    <location>
        <begin position="714"/>
        <end position="876"/>
    </location>
</feature>
<dbReference type="Proteomes" id="UP000693738">
    <property type="component" value="Unassembled WGS sequence"/>
</dbReference>
<dbReference type="EMBL" id="CAJSTJ010000164">
    <property type="protein sequence ID" value="CAG7564292.1"/>
    <property type="molecule type" value="Genomic_DNA"/>
</dbReference>
<feature type="coiled-coil region" evidence="1">
    <location>
        <begin position="187"/>
        <end position="214"/>
    </location>
</feature>
<evidence type="ECO:0000259" key="3">
    <source>
        <dbReference type="Pfam" id="PF00350"/>
    </source>
</evidence>
<dbReference type="InterPro" id="IPR045063">
    <property type="entry name" value="Dynamin_N"/>
</dbReference>
<protein>
    <recommendedName>
        <fullName evidence="7">Nuclear GTPase SLIP-GC</fullName>
    </recommendedName>
</protein>
<dbReference type="Pfam" id="PF00350">
    <property type="entry name" value="Dynamin_N"/>
    <property type="match status" value="1"/>
</dbReference>
<evidence type="ECO:0000313" key="5">
    <source>
        <dbReference type="EMBL" id="CAG7564292.1"/>
    </source>
</evidence>
<feature type="compositionally biased region" description="Polar residues" evidence="2">
    <location>
        <begin position="1"/>
        <end position="10"/>
    </location>
</feature>
<proteinExistence type="predicted"/>
<evidence type="ECO:0008006" key="7">
    <source>
        <dbReference type="Google" id="ProtNLM"/>
    </source>
</evidence>
<dbReference type="PANTHER" id="PTHR36681:SF3">
    <property type="entry name" value="NUCLEAR GTPASE, GERMINAL CENTER-ASSOCIATED, TANDEM DUPLICATE 3"/>
    <property type="match status" value="1"/>
</dbReference>
<feature type="region of interest" description="Disordered" evidence="2">
    <location>
        <begin position="1"/>
        <end position="37"/>
    </location>
</feature>
<dbReference type="PANTHER" id="PTHR36681">
    <property type="entry name" value="NUCLEAR GTPASE, GERMINAL CENTER-ASSOCIATED, TANDEM DUPLICATE 3"/>
    <property type="match status" value="1"/>
</dbReference>
<sequence>MEESDGTATAVQVKRERPSTPDHLVDEPVTKRQTNETSKVAHTRVIFPWRECQKLSDVKRLKIKEKAVKDARENCQKIRALLEPALAVVEQNPDSKQSVIMGGKIIKQWLDQDDTTRQASDSHQVLVGVEGPTGAGKSSFLGSLLRIQELLPSGQESAATAVICKVSWNNNDEPGHEFRAEVTFRPKADVEDDLESLLKELNHYQALISNKFEEEEEDAQSKADAITESRNKIEYELPKIKAVWGIEKRDLEIAAARCPEQRAYSDVAQNILKKNPHVLKLLEQGRVEDSKSSAKELAKNIKPYLDSSHIKVGNRVQFAVWPLVSEVHLYVKAEFLKSGVTLVDLPGCGDATASRSEVAEKISSNLDVRIIVSPIIRATDEKQGQALMQSGFDEAQMRIRGKLDGNGFGVVLSKMDGLAIDPYIDGCYELISDEEIAQKRTRLMELKDEKVMLRPKYGQLKYKKTQADRAKKQAKKKHATAVQKQTVKSPANPEQGIQHIATLEAALNDAVEAYETADKALDDEPDSKQRVKDQMRENFASRQREFSDAAITKKCQTEREYVLPIYPISTKAFWQLEKGDTHLQGFPSQRYTGVPAVEQWLHRATLSKREKHLDGILDGYQSLMAMMRIYSQANGHDGQFDFTRSQVEDAVARTHTIYVEKLGATLKDACIEIEKLDPLEHKDRAIKKFVSEAKKIAFRFAYKFPDDKPNTMKINANTYFANIRRFGQKFRSQSTPSVTYSWMESLVSPVLKIIGKDWDSKMNKQLPKIRVPMMAAFSMIWKSYLDALQKDINTNVPPLEVSFNNMRPLLDTAQRATENKIRNTLGKLSQKASSVSFDAVQYLTDEMEPTFKEAQQISGRGSHKRRQEIMMNKVTKDVKPMCNEMLDRLALGLAEKKAEVPGELEQIAEEAIHGVKQQLSFLVNNLVENSPFESEKNSTKTELQDSVRKIIEEWEHEWAEEGNYEVHILDEDLGIPDTILEPEYEDEGQDDDDMDVDEDELDIQD</sequence>
<evidence type="ECO:0000313" key="6">
    <source>
        <dbReference type="Proteomes" id="UP000693738"/>
    </source>
</evidence>
<keyword evidence="1" id="KW-0175">Coiled coil</keyword>
<dbReference type="InterPro" id="IPR056024">
    <property type="entry name" value="DUF7605"/>
</dbReference>
<feature type="region of interest" description="Disordered" evidence="2">
    <location>
        <begin position="978"/>
        <end position="1005"/>
    </location>
</feature>
<reference evidence="5" key="1">
    <citation type="submission" date="2021-05" db="EMBL/GenBank/DDBJ databases">
        <authorList>
            <person name="Khan N."/>
        </authorList>
    </citation>
    <scope>NUCLEOTIDE SEQUENCE</scope>
</reference>
<feature type="compositionally biased region" description="Basic and acidic residues" evidence="2">
    <location>
        <begin position="13"/>
        <end position="34"/>
    </location>
</feature>
<dbReference type="AlphaFoldDB" id="A0A8J2NIP3"/>
<feature type="region of interest" description="Disordered" evidence="2">
    <location>
        <begin position="474"/>
        <end position="493"/>
    </location>
</feature>
<feature type="compositionally biased region" description="Acidic residues" evidence="2">
    <location>
        <begin position="980"/>
        <end position="1005"/>
    </location>
</feature>